<reference evidence="1 2" key="1">
    <citation type="journal article" date="2016" name="Nat. Commun.">
        <title>Thousands of microbial genomes shed light on interconnected biogeochemical processes in an aquifer system.</title>
        <authorList>
            <person name="Anantharaman K."/>
            <person name="Brown C.T."/>
            <person name="Hug L.A."/>
            <person name="Sharon I."/>
            <person name="Castelle C.J."/>
            <person name="Probst A.J."/>
            <person name="Thomas B.C."/>
            <person name="Singh A."/>
            <person name="Wilkins M.J."/>
            <person name="Karaoz U."/>
            <person name="Brodie E.L."/>
            <person name="Williams K.H."/>
            <person name="Hubbard S.S."/>
            <person name="Banfield J.F."/>
        </authorList>
    </citation>
    <scope>NUCLEOTIDE SEQUENCE [LARGE SCALE GENOMIC DNA]</scope>
</reference>
<dbReference type="Proteomes" id="UP000178197">
    <property type="component" value="Unassembled WGS sequence"/>
</dbReference>
<comment type="caution">
    <text evidence="1">The sequence shown here is derived from an EMBL/GenBank/DDBJ whole genome shotgun (WGS) entry which is preliminary data.</text>
</comment>
<evidence type="ECO:0000313" key="1">
    <source>
        <dbReference type="EMBL" id="OGN12240.1"/>
    </source>
</evidence>
<protein>
    <submittedName>
        <fullName evidence="1">Uncharacterized protein</fullName>
    </submittedName>
</protein>
<accession>A0A1F8FHZ1</accession>
<gene>
    <name evidence="1" type="ORF">A3C71_03045</name>
</gene>
<proteinExistence type="predicted"/>
<evidence type="ECO:0000313" key="2">
    <source>
        <dbReference type="Proteomes" id="UP000178197"/>
    </source>
</evidence>
<name>A0A1F8FHZ1_9BACT</name>
<dbReference type="AlphaFoldDB" id="A0A1F8FHZ1"/>
<sequence length="181" mass="21235">MEQYEIPPSRYFQALCDTLKHFRAESVYVRLVGSCGGTVKVDEDVSQKKLVLKQRCHGLEVVIDGQTRFLFEQRSPKKYQGVTGKRWSIAPFRIDDQGRMHNASTGYPNHQEPHISGPDDLQLPEVKKTIFRSCNMDHLIEITFTGKVPIRRLVLKIFPRYEHWYYWDLDYARFPVYSVLP</sequence>
<dbReference type="EMBL" id="MGJT01000020">
    <property type="protein sequence ID" value="OGN12240.1"/>
    <property type="molecule type" value="Genomic_DNA"/>
</dbReference>
<organism evidence="1 2">
    <name type="scientific">Candidatus Yanofskybacteria bacterium RIFCSPHIGHO2_02_FULL_43_15c</name>
    <dbReference type="NCBI Taxonomy" id="1802679"/>
    <lineage>
        <taxon>Bacteria</taxon>
        <taxon>Candidatus Yanofskyibacteriota</taxon>
    </lineage>
</organism>